<dbReference type="OrthoDB" id="9766423at2"/>
<comment type="catalytic activity">
    <reaction evidence="13">
        <text>a lipid A disaccharide + ATP = a lipid IVA + ADP + H(+)</text>
        <dbReference type="Rhea" id="RHEA:67840"/>
        <dbReference type="ChEBI" id="CHEBI:15378"/>
        <dbReference type="ChEBI" id="CHEBI:30616"/>
        <dbReference type="ChEBI" id="CHEBI:176343"/>
        <dbReference type="ChEBI" id="CHEBI:176425"/>
        <dbReference type="ChEBI" id="CHEBI:456216"/>
        <dbReference type="EC" id="2.7.1.130"/>
    </reaction>
</comment>
<dbReference type="InterPro" id="IPR003758">
    <property type="entry name" value="LpxK"/>
</dbReference>
<keyword evidence="7 13" id="KW-0808">Transferase</keyword>
<dbReference type="Pfam" id="PF02606">
    <property type="entry name" value="LpxK"/>
    <property type="match status" value="1"/>
</dbReference>
<comment type="function">
    <text evidence="1 13">Transfers the gamma-phosphate of ATP to the 4'-position of a tetraacyldisaccharide 1-phosphate intermediate (termed DS-1-P) to form tetraacyldisaccharide 1,4'-bis-phosphate (lipid IVA).</text>
</comment>
<evidence type="ECO:0000256" key="12">
    <source>
        <dbReference type="ARBA" id="ARBA00029757"/>
    </source>
</evidence>
<dbReference type="GO" id="GO:0009029">
    <property type="term" value="F:lipid-A 4'-kinase activity"/>
    <property type="evidence" value="ECO:0007669"/>
    <property type="project" value="UniProtKB-UniRule"/>
</dbReference>
<evidence type="ECO:0000256" key="1">
    <source>
        <dbReference type="ARBA" id="ARBA00002274"/>
    </source>
</evidence>
<dbReference type="InterPro" id="IPR027417">
    <property type="entry name" value="P-loop_NTPase"/>
</dbReference>
<keyword evidence="10 13" id="KW-0067">ATP-binding</keyword>
<comment type="pathway">
    <text evidence="2 13">Glycolipid biosynthesis; lipid IV(A) biosynthesis; lipid IV(A) from (3R)-3-hydroxytetradecanoyl-[acyl-carrier-protein] and UDP-N-acetyl-alpha-D-glucosamine: step 6/6.</text>
</comment>
<sequence>MIEKHWYSRKKTILSTILEPVSYIFSKIASHRKKKLQEKQYKSNIPIIIVGNISVGGTGKTPVVRALSEYFISHNKKPAIISRGYGAKADTYPFEVDQNTKPSKCGDEPCMMYDALEGKVPIIIDVDRTRSIKFIEEKYPNIDVIISDDGLQHYKIARDYEIVVVDATRMFGNGLTFPAGPLRESIERIKEVDAVIAIGNCKDEDKKLLQEFNKNILFTKIIPKEFVNIKTGERKSLSEFNRINLTAIVGIGNPQKFFNSLEELGVVVTKRKIFKDHYKFKECDFIEFDGDDVIVMTYKDAVKCKNFAKENWWYLDISININFDSLCLVYDVV</sequence>
<dbReference type="SUPFAM" id="SSF52540">
    <property type="entry name" value="P-loop containing nucleoside triphosphate hydrolases"/>
    <property type="match status" value="1"/>
</dbReference>
<evidence type="ECO:0000256" key="3">
    <source>
        <dbReference type="ARBA" id="ARBA00012071"/>
    </source>
</evidence>
<dbReference type="STRING" id="1542390.KX01_625"/>
<dbReference type="GO" id="GO:0009244">
    <property type="term" value="P:lipopolysaccharide core region biosynthetic process"/>
    <property type="evidence" value="ECO:0007669"/>
    <property type="project" value="TreeGrafter"/>
</dbReference>
<dbReference type="PANTHER" id="PTHR42724:SF1">
    <property type="entry name" value="TETRAACYLDISACCHARIDE 4'-KINASE, MITOCHONDRIAL-RELATED"/>
    <property type="match status" value="1"/>
</dbReference>
<accession>A0A1J0KUP1</accession>
<dbReference type="HAMAP" id="MF_00409">
    <property type="entry name" value="LpxK"/>
    <property type="match status" value="1"/>
</dbReference>
<evidence type="ECO:0000256" key="2">
    <source>
        <dbReference type="ARBA" id="ARBA00004870"/>
    </source>
</evidence>
<proteinExistence type="inferred from homology"/>
<dbReference type="AlphaFoldDB" id="A0A1J0KUP1"/>
<dbReference type="Proteomes" id="UP000182521">
    <property type="component" value="Chromosome"/>
</dbReference>
<evidence type="ECO:0000256" key="5">
    <source>
        <dbReference type="ARBA" id="ARBA00022516"/>
    </source>
</evidence>
<protein>
    <recommendedName>
        <fullName evidence="4 13">Tetraacyldisaccharide 4'-kinase</fullName>
        <ecNumber evidence="3 13">2.7.1.130</ecNumber>
    </recommendedName>
    <alternativeName>
        <fullName evidence="12 13">Lipid A 4'-kinase</fullName>
    </alternativeName>
</protein>
<keyword evidence="8 13" id="KW-0547">Nucleotide-binding</keyword>
<evidence type="ECO:0000256" key="13">
    <source>
        <dbReference type="HAMAP-Rule" id="MF_00409"/>
    </source>
</evidence>
<keyword evidence="15" id="KW-1185">Reference proteome</keyword>
<dbReference type="EMBL" id="CP009654">
    <property type="protein sequence ID" value="APC97465.1"/>
    <property type="molecule type" value="Genomic_DNA"/>
</dbReference>
<organism evidence="14 15">
    <name type="scientific">Francisella frigiditurris</name>
    <dbReference type="NCBI Taxonomy" id="1542390"/>
    <lineage>
        <taxon>Bacteria</taxon>
        <taxon>Pseudomonadati</taxon>
        <taxon>Pseudomonadota</taxon>
        <taxon>Gammaproteobacteria</taxon>
        <taxon>Thiotrichales</taxon>
        <taxon>Francisellaceae</taxon>
        <taxon>Francisella</taxon>
    </lineage>
</organism>
<name>A0A1J0KUP1_9GAMM</name>
<dbReference type="GO" id="GO:0005886">
    <property type="term" value="C:plasma membrane"/>
    <property type="evidence" value="ECO:0007669"/>
    <property type="project" value="TreeGrafter"/>
</dbReference>
<keyword evidence="11 13" id="KW-0443">Lipid metabolism</keyword>
<keyword evidence="6 13" id="KW-0441">Lipid A biosynthesis</keyword>
<dbReference type="GO" id="GO:0005524">
    <property type="term" value="F:ATP binding"/>
    <property type="evidence" value="ECO:0007669"/>
    <property type="project" value="UniProtKB-UniRule"/>
</dbReference>
<dbReference type="RefSeq" id="WP_071663597.1">
    <property type="nucleotide sequence ID" value="NZ_CP009654.1"/>
</dbReference>
<evidence type="ECO:0000313" key="15">
    <source>
        <dbReference type="Proteomes" id="UP000182521"/>
    </source>
</evidence>
<keyword evidence="5 13" id="KW-0444">Lipid biosynthesis</keyword>
<evidence type="ECO:0000256" key="4">
    <source>
        <dbReference type="ARBA" id="ARBA00016436"/>
    </source>
</evidence>
<evidence type="ECO:0000256" key="7">
    <source>
        <dbReference type="ARBA" id="ARBA00022679"/>
    </source>
</evidence>
<evidence type="ECO:0000256" key="8">
    <source>
        <dbReference type="ARBA" id="ARBA00022741"/>
    </source>
</evidence>
<feature type="binding site" evidence="13">
    <location>
        <begin position="54"/>
        <end position="61"/>
    </location>
    <ligand>
        <name>ATP</name>
        <dbReference type="ChEBI" id="CHEBI:30616"/>
    </ligand>
</feature>
<dbReference type="PANTHER" id="PTHR42724">
    <property type="entry name" value="TETRAACYLDISACCHARIDE 4'-KINASE"/>
    <property type="match status" value="1"/>
</dbReference>
<keyword evidence="9 13" id="KW-0418">Kinase</keyword>
<dbReference type="NCBIfam" id="TIGR00682">
    <property type="entry name" value="lpxK"/>
    <property type="match status" value="1"/>
</dbReference>
<dbReference type="GO" id="GO:0009245">
    <property type="term" value="P:lipid A biosynthetic process"/>
    <property type="evidence" value="ECO:0007669"/>
    <property type="project" value="UniProtKB-UniRule"/>
</dbReference>
<dbReference type="UniPathway" id="UPA00359">
    <property type="reaction ID" value="UER00482"/>
</dbReference>
<reference evidence="15" key="1">
    <citation type="submission" date="2014-10" db="EMBL/GenBank/DDBJ databases">
        <authorList>
            <person name="Kuske C.R."/>
            <person name="Challacombe J.F."/>
            <person name="Daligault H.E."/>
            <person name="Davenport K.W."/>
            <person name="Johnson S.L."/>
            <person name="Siddaramappa S."/>
            <person name="Petersen J.M."/>
        </authorList>
    </citation>
    <scope>NUCLEOTIDE SEQUENCE [LARGE SCALE GENOMIC DNA]</scope>
    <source>
        <strain evidence="15">CA97-1460</strain>
    </source>
</reference>
<comment type="similarity">
    <text evidence="13">Belongs to the LpxK family.</text>
</comment>
<evidence type="ECO:0000313" key="14">
    <source>
        <dbReference type="EMBL" id="APC97465.1"/>
    </source>
</evidence>
<evidence type="ECO:0000256" key="6">
    <source>
        <dbReference type="ARBA" id="ARBA00022556"/>
    </source>
</evidence>
<gene>
    <name evidence="13 14" type="primary">lpxK</name>
    <name evidence="14" type="ORF">KX01_625</name>
</gene>
<evidence type="ECO:0000256" key="10">
    <source>
        <dbReference type="ARBA" id="ARBA00022840"/>
    </source>
</evidence>
<evidence type="ECO:0000256" key="11">
    <source>
        <dbReference type="ARBA" id="ARBA00023098"/>
    </source>
</evidence>
<dbReference type="KEGG" id="frc:KX01_625"/>
<dbReference type="EC" id="2.7.1.130" evidence="3 13"/>
<evidence type="ECO:0000256" key="9">
    <source>
        <dbReference type="ARBA" id="ARBA00022777"/>
    </source>
</evidence>